<proteinExistence type="predicted"/>
<protein>
    <submittedName>
        <fullName evidence="4">AMP-binding protein</fullName>
    </submittedName>
</protein>
<organism evidence="4 5">
    <name type="scientific">Candidatus Nitrobium versatile</name>
    <dbReference type="NCBI Taxonomy" id="2884831"/>
    <lineage>
        <taxon>Bacteria</taxon>
        <taxon>Pseudomonadati</taxon>
        <taxon>Nitrospirota</taxon>
        <taxon>Nitrospiria</taxon>
        <taxon>Nitrospirales</taxon>
        <taxon>Nitrospiraceae</taxon>
        <taxon>Candidatus Nitrobium</taxon>
    </lineage>
</organism>
<dbReference type="AlphaFoldDB" id="A0A953LYR1"/>
<evidence type="ECO:0000256" key="1">
    <source>
        <dbReference type="SAM" id="Phobius"/>
    </source>
</evidence>
<accession>A0A953LYR1</accession>
<keyword evidence="1" id="KW-0812">Transmembrane</keyword>
<keyword evidence="1" id="KW-1133">Transmembrane helix</keyword>
<feature type="domain" description="AMP-dependent synthetase/ligase" evidence="2">
    <location>
        <begin position="11"/>
        <end position="367"/>
    </location>
</feature>
<dbReference type="PANTHER" id="PTHR43201:SF32">
    <property type="entry name" value="2-SUCCINYLBENZOATE--COA LIGASE, CHLOROPLASTIC_PEROXISOMAL"/>
    <property type="match status" value="1"/>
</dbReference>
<evidence type="ECO:0000259" key="2">
    <source>
        <dbReference type="Pfam" id="PF00501"/>
    </source>
</evidence>
<dbReference type="GO" id="GO:0006631">
    <property type="term" value="P:fatty acid metabolic process"/>
    <property type="evidence" value="ECO:0007669"/>
    <property type="project" value="TreeGrafter"/>
</dbReference>
<reference evidence="4" key="1">
    <citation type="journal article" date="2021" name="bioRxiv">
        <title>Unraveling nitrogen, sulfur and carbon metabolic pathways and microbial community transcriptional responses to substrate deprivation and toxicity stresses in a bioreactor mimicking anoxic brackish coastal sediment conditions.</title>
        <authorList>
            <person name="Martins P.D."/>
            <person name="Echeveste M.J."/>
            <person name="Arshad A."/>
            <person name="Kurth J."/>
            <person name="Ouboter H."/>
            <person name="Jetten M.S.M."/>
            <person name="Welte C.U."/>
        </authorList>
    </citation>
    <scope>NUCLEOTIDE SEQUENCE</scope>
    <source>
        <strain evidence="4">MAG_39</strain>
    </source>
</reference>
<evidence type="ECO:0000313" key="5">
    <source>
        <dbReference type="Proteomes" id="UP000705867"/>
    </source>
</evidence>
<dbReference type="PANTHER" id="PTHR43201">
    <property type="entry name" value="ACYL-COA SYNTHETASE"/>
    <property type="match status" value="1"/>
</dbReference>
<evidence type="ECO:0000259" key="3">
    <source>
        <dbReference type="Pfam" id="PF13193"/>
    </source>
</evidence>
<sequence length="513" mass="56678">MLLHHRFIKIAKREGSKPAFIDLTTNRRISYSKALIGSLILAEKIRKCGEGFIGIMLPTTAGCALSLIGSLLAGRTPVMINYSTGAEANARYAQKKCGFTTIITSRALLEKIACPEVEGMVFIEDIMEGISVTDKVKAALRAKLPLPLLLRSVHRGHPDDDLVILFTSGSERDPKAVQLSHRNISSNIESFSEMAGISGEDRMLANLPFFHIFGLTVNLWTPLYHGMTAVCYSNPLDYRMVCTIVREHEPTLMVGTPSFLWGYLRKSEPGDFGSVRLAVCGADKCPDALRQEFMEKHGVTLYEGYGTTETSPVISANVPGHNRPGSIGRVIPGVQVRIENYETGEDCLPGQVGRILVKGDLVMKGYFDDFEETSMRIRHGWYDTGDMGYLDKDGFLWHAGRLKRFVKIGGEMVSLVWVESILERFLPEGASCCVVEVPDPVKGAKIVAAVTHGMEERKVLRQMAEHLPNIALPRQFVVIEELPKMGSGKIDFRRVTEMVSDILQGSAKGRCNG</sequence>
<dbReference type="InterPro" id="IPR045851">
    <property type="entry name" value="AMP-bd_C_sf"/>
</dbReference>
<dbReference type="GO" id="GO:0031956">
    <property type="term" value="F:medium-chain fatty acid-CoA ligase activity"/>
    <property type="evidence" value="ECO:0007669"/>
    <property type="project" value="TreeGrafter"/>
</dbReference>
<dbReference type="SUPFAM" id="SSF56801">
    <property type="entry name" value="Acetyl-CoA synthetase-like"/>
    <property type="match status" value="1"/>
</dbReference>
<dbReference type="Gene3D" id="3.30.300.30">
    <property type="match status" value="1"/>
</dbReference>
<dbReference type="EMBL" id="JAIOIV010000004">
    <property type="protein sequence ID" value="MBZ0154624.1"/>
    <property type="molecule type" value="Genomic_DNA"/>
</dbReference>
<gene>
    <name evidence="4" type="ORF">K8I29_00225</name>
</gene>
<keyword evidence="1" id="KW-0472">Membrane</keyword>
<feature type="domain" description="AMP-binding enzyme C-terminal" evidence="3">
    <location>
        <begin position="419"/>
        <end position="489"/>
    </location>
</feature>
<dbReference type="Pfam" id="PF13193">
    <property type="entry name" value="AMP-binding_C"/>
    <property type="match status" value="1"/>
</dbReference>
<dbReference type="Pfam" id="PF00501">
    <property type="entry name" value="AMP-binding"/>
    <property type="match status" value="1"/>
</dbReference>
<dbReference type="Gene3D" id="3.40.50.12780">
    <property type="entry name" value="N-terminal domain of ligase-like"/>
    <property type="match status" value="1"/>
</dbReference>
<evidence type="ECO:0000313" key="4">
    <source>
        <dbReference type="EMBL" id="MBZ0154624.1"/>
    </source>
</evidence>
<reference evidence="4" key="2">
    <citation type="submission" date="2021-08" db="EMBL/GenBank/DDBJ databases">
        <authorList>
            <person name="Dalcin Martins P."/>
        </authorList>
    </citation>
    <scope>NUCLEOTIDE SEQUENCE</scope>
    <source>
        <strain evidence="4">MAG_39</strain>
    </source>
</reference>
<comment type="caution">
    <text evidence="4">The sequence shown here is derived from an EMBL/GenBank/DDBJ whole genome shotgun (WGS) entry which is preliminary data.</text>
</comment>
<dbReference type="Proteomes" id="UP000705867">
    <property type="component" value="Unassembled WGS sequence"/>
</dbReference>
<dbReference type="InterPro" id="IPR025110">
    <property type="entry name" value="AMP-bd_C"/>
</dbReference>
<dbReference type="InterPro" id="IPR000873">
    <property type="entry name" value="AMP-dep_synth/lig_dom"/>
</dbReference>
<feature type="transmembrane region" description="Helical" evidence="1">
    <location>
        <begin position="52"/>
        <end position="73"/>
    </location>
</feature>
<name>A0A953LYR1_9BACT</name>
<dbReference type="InterPro" id="IPR042099">
    <property type="entry name" value="ANL_N_sf"/>
</dbReference>